<proteinExistence type="predicted"/>
<keyword evidence="3" id="KW-1185">Reference proteome</keyword>
<protein>
    <submittedName>
        <fullName evidence="2">Uncharacterized protein</fullName>
    </submittedName>
</protein>
<accession>A0ABT3B2M4</accession>
<dbReference type="Proteomes" id="UP001526143">
    <property type="component" value="Unassembled WGS sequence"/>
</dbReference>
<gene>
    <name evidence="2" type="ORF">OGM63_19265</name>
</gene>
<sequence length="94" mass="10250">MIPKIQKQMLVGTVSEALVTNSINRPLWKLNLASIGIMVSISESQMFNSPKCVQQATLYDYLALLPALITAITPLILGLKGKTSSEQDTKKDST</sequence>
<dbReference type="EMBL" id="JAOWRF010000276">
    <property type="protein sequence ID" value="MCV3215626.1"/>
    <property type="molecule type" value="Genomic_DNA"/>
</dbReference>
<keyword evidence="1" id="KW-0812">Transmembrane</keyword>
<feature type="transmembrane region" description="Helical" evidence="1">
    <location>
        <begin position="59"/>
        <end position="79"/>
    </location>
</feature>
<organism evidence="2 3">
    <name type="scientific">Plectonema radiosum NIES-515</name>
    <dbReference type="NCBI Taxonomy" id="2986073"/>
    <lineage>
        <taxon>Bacteria</taxon>
        <taxon>Bacillati</taxon>
        <taxon>Cyanobacteriota</taxon>
        <taxon>Cyanophyceae</taxon>
        <taxon>Oscillatoriophycideae</taxon>
        <taxon>Oscillatoriales</taxon>
        <taxon>Microcoleaceae</taxon>
        <taxon>Plectonema</taxon>
    </lineage>
</organism>
<comment type="caution">
    <text evidence="2">The sequence shown here is derived from an EMBL/GenBank/DDBJ whole genome shotgun (WGS) entry which is preliminary data.</text>
</comment>
<keyword evidence="1" id="KW-1133">Transmembrane helix</keyword>
<reference evidence="2 3" key="1">
    <citation type="submission" date="2022-10" db="EMBL/GenBank/DDBJ databases">
        <title>Identification of biosynthetic pathway for the production of the potent trypsin inhibitor radiosumin.</title>
        <authorList>
            <person name="Fewer D.P."/>
            <person name="Delbaje E."/>
            <person name="Ouyang X."/>
            <person name="Agostino P.D."/>
            <person name="Wahlsten M."/>
            <person name="Jokela J."/>
            <person name="Permi P."/>
            <person name="Haapaniemi E."/>
            <person name="Koistinen H."/>
        </authorList>
    </citation>
    <scope>NUCLEOTIDE SEQUENCE [LARGE SCALE GENOMIC DNA]</scope>
    <source>
        <strain evidence="2 3">NIES-515</strain>
    </source>
</reference>
<evidence type="ECO:0000313" key="3">
    <source>
        <dbReference type="Proteomes" id="UP001526143"/>
    </source>
</evidence>
<evidence type="ECO:0000313" key="2">
    <source>
        <dbReference type="EMBL" id="MCV3215626.1"/>
    </source>
</evidence>
<keyword evidence="1" id="KW-0472">Membrane</keyword>
<dbReference type="RefSeq" id="WP_263747272.1">
    <property type="nucleotide sequence ID" value="NZ_JAOWRF010000276.1"/>
</dbReference>
<feature type="transmembrane region" description="Helical" evidence="1">
    <location>
        <begin position="30"/>
        <end position="47"/>
    </location>
</feature>
<name>A0ABT3B2M4_9CYAN</name>
<evidence type="ECO:0000256" key="1">
    <source>
        <dbReference type="SAM" id="Phobius"/>
    </source>
</evidence>